<dbReference type="InterPro" id="IPR010280">
    <property type="entry name" value="U5_MeTrfase_fam"/>
</dbReference>
<gene>
    <name evidence="6" type="ORF">GCM10009810_14180</name>
</gene>
<dbReference type="PROSITE" id="PS51687">
    <property type="entry name" value="SAM_MT_RNA_M5U"/>
    <property type="match status" value="1"/>
</dbReference>
<sequence>MPDQDLEIGDEVAVDIEAVAHGGHFVARHAGRVLFVRHAAPGERVVARITGTGPGGRFLYADAVAIERPSPGRVTPPCRYAGVCGGCDFQHLTLAAQRDLLSAVVREQFARLAGLEVDVEVQELGEAEPGLGWRTRVEFAVGRDGRAGLHPHRSHDVVRVTDCLIAAPGVVETGVLDQLWPSCPSVEVTAPSTGEPVVTPVPAWERGDARSAAVPAAATVAAAEAAAGGAEAMAAEAAPGETVVRERVTTEWVTQADQARAFSHEFALAARGFWQVHPRAAATFVARVLAELDPQPGERALDLYAGVGLFAAALADAVGPEGQVLALESDRLATTFAVDNLASWPQALVVPGRVDDLFGVARPGRRGPAANRATRNRKPRRSPLVPHTADLVVLDPPRTGAGAQVVRAIAALRPRAVAYVACDPAALARDTAAFGKAGYALTGLTAYDAFPMTHHVECIATFRPVPTGEVGGSTDQQV</sequence>
<dbReference type="Proteomes" id="UP001501475">
    <property type="component" value="Unassembled WGS sequence"/>
</dbReference>
<evidence type="ECO:0000259" key="5">
    <source>
        <dbReference type="PROSITE" id="PS50926"/>
    </source>
</evidence>
<reference evidence="6 7" key="1">
    <citation type="journal article" date="2019" name="Int. J. Syst. Evol. Microbiol.">
        <title>The Global Catalogue of Microorganisms (GCM) 10K type strain sequencing project: providing services to taxonomists for standard genome sequencing and annotation.</title>
        <authorList>
            <consortium name="The Broad Institute Genomics Platform"/>
            <consortium name="The Broad Institute Genome Sequencing Center for Infectious Disease"/>
            <person name="Wu L."/>
            <person name="Ma J."/>
        </authorList>
    </citation>
    <scope>NUCLEOTIDE SEQUENCE [LARGE SCALE GENOMIC DNA]</scope>
    <source>
        <strain evidence="6 7">JCM 15591</strain>
    </source>
</reference>
<evidence type="ECO:0000256" key="4">
    <source>
        <dbReference type="PROSITE-ProRule" id="PRU01024"/>
    </source>
</evidence>
<feature type="binding site" evidence="4">
    <location>
        <position position="304"/>
    </location>
    <ligand>
        <name>S-adenosyl-L-methionine</name>
        <dbReference type="ChEBI" id="CHEBI:59789"/>
    </ligand>
</feature>
<dbReference type="Gene3D" id="2.40.50.1070">
    <property type="match status" value="1"/>
</dbReference>
<dbReference type="PANTHER" id="PTHR11061">
    <property type="entry name" value="RNA M5U METHYLTRANSFERASE"/>
    <property type="match status" value="1"/>
</dbReference>
<keyword evidence="7" id="KW-1185">Reference proteome</keyword>
<dbReference type="SUPFAM" id="SSF53335">
    <property type="entry name" value="S-adenosyl-L-methionine-dependent methyltransferases"/>
    <property type="match status" value="1"/>
</dbReference>
<dbReference type="InterPro" id="IPR012340">
    <property type="entry name" value="NA-bd_OB-fold"/>
</dbReference>
<feature type="binding site" evidence="4">
    <location>
        <position position="328"/>
    </location>
    <ligand>
        <name>S-adenosyl-L-methionine</name>
        <dbReference type="ChEBI" id="CHEBI:59789"/>
    </ligand>
</feature>
<evidence type="ECO:0000256" key="2">
    <source>
        <dbReference type="ARBA" id="ARBA00022679"/>
    </source>
</evidence>
<dbReference type="Gene3D" id="3.40.50.150">
    <property type="entry name" value="Vaccinia Virus protein VP39"/>
    <property type="match status" value="1"/>
</dbReference>
<name>A0ABN2KGW2_9MICO</name>
<dbReference type="InterPro" id="IPR029063">
    <property type="entry name" value="SAM-dependent_MTases_sf"/>
</dbReference>
<dbReference type="GO" id="GO:0008168">
    <property type="term" value="F:methyltransferase activity"/>
    <property type="evidence" value="ECO:0007669"/>
    <property type="project" value="UniProtKB-KW"/>
</dbReference>
<feature type="binding site" evidence="4">
    <location>
        <position position="395"/>
    </location>
    <ligand>
        <name>S-adenosyl-L-methionine</name>
        <dbReference type="ChEBI" id="CHEBI:59789"/>
    </ligand>
</feature>
<dbReference type="GO" id="GO:0032259">
    <property type="term" value="P:methylation"/>
    <property type="evidence" value="ECO:0007669"/>
    <property type="project" value="UniProtKB-KW"/>
</dbReference>
<feature type="active site" description="Nucleophile" evidence="4">
    <location>
        <position position="422"/>
    </location>
</feature>
<dbReference type="SUPFAM" id="SSF50249">
    <property type="entry name" value="Nucleic acid-binding proteins"/>
    <property type="match status" value="1"/>
</dbReference>
<proteinExistence type="inferred from homology"/>
<dbReference type="Pfam" id="PF05958">
    <property type="entry name" value="tRNA_U5-meth_tr"/>
    <property type="match status" value="1"/>
</dbReference>
<dbReference type="InterPro" id="IPR002792">
    <property type="entry name" value="TRAM_dom"/>
</dbReference>
<keyword evidence="3 4" id="KW-0949">S-adenosyl-L-methionine</keyword>
<protein>
    <submittedName>
        <fullName evidence="6">Class I SAM-dependent RNA methyltransferase</fullName>
    </submittedName>
</protein>
<evidence type="ECO:0000313" key="7">
    <source>
        <dbReference type="Proteomes" id="UP001501475"/>
    </source>
</evidence>
<organism evidence="6 7">
    <name type="scientific">Nostocoides vanveenii</name>
    <dbReference type="NCBI Taxonomy" id="330835"/>
    <lineage>
        <taxon>Bacteria</taxon>
        <taxon>Bacillati</taxon>
        <taxon>Actinomycetota</taxon>
        <taxon>Actinomycetes</taxon>
        <taxon>Micrococcales</taxon>
        <taxon>Intrasporangiaceae</taxon>
        <taxon>Nostocoides</taxon>
    </lineage>
</organism>
<evidence type="ECO:0000256" key="1">
    <source>
        <dbReference type="ARBA" id="ARBA00022603"/>
    </source>
</evidence>
<evidence type="ECO:0000256" key="3">
    <source>
        <dbReference type="ARBA" id="ARBA00022691"/>
    </source>
</evidence>
<feature type="domain" description="TRAM" evidence="5">
    <location>
        <begin position="5"/>
        <end position="65"/>
    </location>
</feature>
<dbReference type="Pfam" id="PF01938">
    <property type="entry name" value="TRAM"/>
    <property type="match status" value="1"/>
</dbReference>
<dbReference type="EMBL" id="BAAAPN010000034">
    <property type="protein sequence ID" value="GAA1755545.1"/>
    <property type="molecule type" value="Genomic_DNA"/>
</dbReference>
<evidence type="ECO:0000313" key="6">
    <source>
        <dbReference type="EMBL" id="GAA1755545.1"/>
    </source>
</evidence>
<feature type="binding site" evidence="4">
    <location>
        <position position="275"/>
    </location>
    <ligand>
        <name>S-adenosyl-L-methionine</name>
        <dbReference type="ChEBI" id="CHEBI:59789"/>
    </ligand>
</feature>
<comment type="similarity">
    <text evidence="4">Belongs to the class I-like SAM-binding methyltransferase superfamily. RNA M5U methyltransferase family.</text>
</comment>
<keyword evidence="2 4" id="KW-0808">Transferase</keyword>
<comment type="caution">
    <text evidence="6">The sequence shown here is derived from an EMBL/GenBank/DDBJ whole genome shotgun (WGS) entry which is preliminary data.</text>
</comment>
<dbReference type="Gene3D" id="2.40.50.140">
    <property type="entry name" value="Nucleic acid-binding proteins"/>
    <property type="match status" value="1"/>
</dbReference>
<dbReference type="RefSeq" id="WP_344064069.1">
    <property type="nucleotide sequence ID" value="NZ_BAAAPN010000034.1"/>
</dbReference>
<dbReference type="PROSITE" id="PS50926">
    <property type="entry name" value="TRAM"/>
    <property type="match status" value="1"/>
</dbReference>
<dbReference type="PANTHER" id="PTHR11061:SF30">
    <property type="entry name" value="TRNA (URACIL(54)-C(5))-METHYLTRANSFERASE"/>
    <property type="match status" value="1"/>
</dbReference>
<accession>A0ABN2KGW2</accession>
<keyword evidence="1 4" id="KW-0489">Methyltransferase</keyword>